<dbReference type="Gene3D" id="1.10.1040.10">
    <property type="entry name" value="N-(1-d-carboxylethyl)-l-norvaline Dehydrogenase, domain 2"/>
    <property type="match status" value="1"/>
</dbReference>
<comment type="similarity">
    <text evidence="2 10">Belongs to the ketopantoate reductase family.</text>
</comment>
<evidence type="ECO:0000256" key="2">
    <source>
        <dbReference type="ARBA" id="ARBA00007870"/>
    </source>
</evidence>
<evidence type="ECO:0000256" key="6">
    <source>
        <dbReference type="ARBA" id="ARBA00022857"/>
    </source>
</evidence>
<evidence type="ECO:0000259" key="12">
    <source>
        <dbReference type="Pfam" id="PF08546"/>
    </source>
</evidence>
<dbReference type="Pfam" id="PF02558">
    <property type="entry name" value="ApbA"/>
    <property type="match status" value="1"/>
</dbReference>
<keyword evidence="6 10" id="KW-0521">NADP</keyword>
<evidence type="ECO:0000256" key="3">
    <source>
        <dbReference type="ARBA" id="ARBA00013014"/>
    </source>
</evidence>
<dbReference type="GO" id="GO:0050661">
    <property type="term" value="F:NADP binding"/>
    <property type="evidence" value="ECO:0007669"/>
    <property type="project" value="TreeGrafter"/>
</dbReference>
<dbReference type="GO" id="GO:0005737">
    <property type="term" value="C:cytoplasm"/>
    <property type="evidence" value="ECO:0007669"/>
    <property type="project" value="TreeGrafter"/>
</dbReference>
<dbReference type="GO" id="GO:0008677">
    <property type="term" value="F:2-dehydropantoate 2-reductase activity"/>
    <property type="evidence" value="ECO:0007669"/>
    <property type="project" value="UniProtKB-EC"/>
</dbReference>
<dbReference type="FunFam" id="1.10.1040.10:FF:000017">
    <property type="entry name" value="2-dehydropantoate 2-reductase"/>
    <property type="match status" value="1"/>
</dbReference>
<gene>
    <name evidence="13" type="ORF">FE240_12435</name>
</gene>
<evidence type="ECO:0000256" key="8">
    <source>
        <dbReference type="ARBA" id="ARBA00032024"/>
    </source>
</evidence>
<evidence type="ECO:0000256" key="7">
    <source>
        <dbReference type="ARBA" id="ARBA00023002"/>
    </source>
</evidence>
<dbReference type="KEGG" id="asim:FE240_12435"/>
<evidence type="ECO:0000313" key="13">
    <source>
        <dbReference type="EMBL" id="QFI55420.1"/>
    </source>
</evidence>
<dbReference type="Pfam" id="PF08546">
    <property type="entry name" value="ApbA_C"/>
    <property type="match status" value="1"/>
</dbReference>
<dbReference type="EC" id="1.1.1.169" evidence="3 10"/>
<evidence type="ECO:0000259" key="11">
    <source>
        <dbReference type="Pfam" id="PF02558"/>
    </source>
</evidence>
<reference evidence="13 14" key="1">
    <citation type="submission" date="2019-05" db="EMBL/GenBank/DDBJ databases">
        <title>OXA-830, a novel chromosomally encoded expanded-spectrum class D beta-lactamase in Aeromonas simiae.</title>
        <authorList>
            <person name="Zhou W."/>
            <person name="Chen Q."/>
        </authorList>
    </citation>
    <scope>NUCLEOTIDE SEQUENCE [LARGE SCALE GENOMIC DNA]</scope>
    <source>
        <strain evidence="13 14">A6</strain>
    </source>
</reference>
<dbReference type="SUPFAM" id="SSF51735">
    <property type="entry name" value="NAD(P)-binding Rossmann-fold domains"/>
    <property type="match status" value="1"/>
</dbReference>
<comment type="function">
    <text evidence="10">Catalyzes the NADPH-dependent reduction of ketopantoate into pantoic acid.</text>
</comment>
<keyword evidence="5 10" id="KW-0566">Pantothenate biosynthesis</keyword>
<dbReference type="InterPro" id="IPR013328">
    <property type="entry name" value="6PGD_dom2"/>
</dbReference>
<evidence type="ECO:0000256" key="4">
    <source>
        <dbReference type="ARBA" id="ARBA00019465"/>
    </source>
</evidence>
<dbReference type="InterPro" id="IPR003710">
    <property type="entry name" value="ApbA"/>
</dbReference>
<keyword evidence="14" id="KW-1185">Reference proteome</keyword>
<evidence type="ECO:0000256" key="1">
    <source>
        <dbReference type="ARBA" id="ARBA00004994"/>
    </source>
</evidence>
<dbReference type="EMBL" id="CP040449">
    <property type="protein sequence ID" value="QFI55420.1"/>
    <property type="molecule type" value="Genomic_DNA"/>
</dbReference>
<comment type="pathway">
    <text evidence="1 10">Cofactor biosynthesis; (R)-pantothenate biosynthesis; (R)-pantoate from 3-methyl-2-oxobutanoate: step 2/2.</text>
</comment>
<name>A0A5J6WXP8_9GAMM</name>
<dbReference type="GO" id="GO:0015940">
    <property type="term" value="P:pantothenate biosynthetic process"/>
    <property type="evidence" value="ECO:0007669"/>
    <property type="project" value="UniProtKB-UniPathway"/>
</dbReference>
<evidence type="ECO:0000256" key="10">
    <source>
        <dbReference type="RuleBase" id="RU362068"/>
    </source>
</evidence>
<dbReference type="RefSeq" id="WP_193001339.1">
    <property type="nucleotide sequence ID" value="NZ_CP040449.1"/>
</dbReference>
<dbReference type="PANTHER" id="PTHR43765">
    <property type="entry name" value="2-DEHYDROPANTOATE 2-REDUCTASE-RELATED"/>
    <property type="match status" value="1"/>
</dbReference>
<feature type="domain" description="Ketopantoate reductase N-terminal" evidence="11">
    <location>
        <begin position="14"/>
        <end position="160"/>
    </location>
</feature>
<dbReference type="InterPro" id="IPR013332">
    <property type="entry name" value="KPR_N"/>
</dbReference>
<evidence type="ECO:0000313" key="14">
    <source>
        <dbReference type="Proteomes" id="UP000594034"/>
    </source>
</evidence>
<dbReference type="InterPro" id="IPR013752">
    <property type="entry name" value="KPA_reductase"/>
</dbReference>
<dbReference type="Proteomes" id="UP000594034">
    <property type="component" value="Chromosome"/>
</dbReference>
<dbReference type="InterPro" id="IPR008927">
    <property type="entry name" value="6-PGluconate_DH-like_C_sf"/>
</dbReference>
<evidence type="ECO:0000256" key="9">
    <source>
        <dbReference type="ARBA" id="ARBA00048793"/>
    </source>
</evidence>
<proteinExistence type="inferred from homology"/>
<comment type="catalytic activity">
    <reaction evidence="9 10">
        <text>(R)-pantoate + NADP(+) = 2-dehydropantoate + NADPH + H(+)</text>
        <dbReference type="Rhea" id="RHEA:16233"/>
        <dbReference type="ChEBI" id="CHEBI:11561"/>
        <dbReference type="ChEBI" id="CHEBI:15378"/>
        <dbReference type="ChEBI" id="CHEBI:15980"/>
        <dbReference type="ChEBI" id="CHEBI:57783"/>
        <dbReference type="ChEBI" id="CHEBI:58349"/>
        <dbReference type="EC" id="1.1.1.169"/>
    </reaction>
</comment>
<dbReference type="PANTHER" id="PTHR43765:SF2">
    <property type="entry name" value="2-DEHYDROPANTOATE 2-REDUCTASE"/>
    <property type="match status" value="1"/>
</dbReference>
<protein>
    <recommendedName>
        <fullName evidence="4 10">2-dehydropantoate 2-reductase</fullName>
        <ecNumber evidence="3 10">1.1.1.169</ecNumber>
    </recommendedName>
    <alternativeName>
        <fullName evidence="8 10">Ketopantoate reductase</fullName>
    </alternativeName>
</protein>
<keyword evidence="7 10" id="KW-0560">Oxidoreductase</keyword>
<dbReference type="AlphaFoldDB" id="A0A5J6WXP8"/>
<dbReference type="SUPFAM" id="SSF48179">
    <property type="entry name" value="6-phosphogluconate dehydrogenase C-terminal domain-like"/>
    <property type="match status" value="1"/>
</dbReference>
<organism evidence="13 14">
    <name type="scientific">Aeromonas simiae</name>
    <dbReference type="NCBI Taxonomy" id="218936"/>
    <lineage>
        <taxon>Bacteria</taxon>
        <taxon>Pseudomonadati</taxon>
        <taxon>Pseudomonadota</taxon>
        <taxon>Gammaproteobacteria</taxon>
        <taxon>Aeromonadales</taxon>
        <taxon>Aeromonadaceae</taxon>
        <taxon>Aeromonas</taxon>
    </lineage>
</organism>
<dbReference type="Gene3D" id="3.40.50.720">
    <property type="entry name" value="NAD(P)-binding Rossmann-like Domain"/>
    <property type="match status" value="1"/>
</dbReference>
<evidence type="ECO:0000256" key="5">
    <source>
        <dbReference type="ARBA" id="ARBA00022655"/>
    </source>
</evidence>
<accession>A0A5J6WXP8</accession>
<dbReference type="NCBIfam" id="TIGR00745">
    <property type="entry name" value="apbA_panE"/>
    <property type="match status" value="1"/>
</dbReference>
<dbReference type="UniPathway" id="UPA00028">
    <property type="reaction ID" value="UER00004"/>
</dbReference>
<sequence>MPRRIMPASQPPLWTILGAGALGGVLASLLQLSGQSVRVMLRDEQRARLHPQFDFTSLDGNQHVLDIPRAFPSDIAQTRRLLVVTKAGQILPALRPLVGKLPREVPIVLLHNGMGIAEQVAALFPDNPLLIAVTSHGALRSGHFTFRHTGKGESWVGPYNPAAQQHTALADDLARALGQAGWDEQITGRQWQKLAINCMINPLTALHRVTNGELTAPRFAEALEQLSVELADVMQAEGMSVSADELLRRTLAVAELTAENHSSMLQDMEAGRPTEIEAITGFLLECAERHGIAVPVSRTLYQAIKEKQAQGL</sequence>
<feature type="domain" description="Ketopantoate reductase C-terminal" evidence="12">
    <location>
        <begin position="186"/>
        <end position="308"/>
    </location>
</feature>
<dbReference type="InterPro" id="IPR050838">
    <property type="entry name" value="Ketopantoate_reductase"/>
</dbReference>
<dbReference type="InterPro" id="IPR036291">
    <property type="entry name" value="NAD(P)-bd_dom_sf"/>
</dbReference>